<evidence type="ECO:0000313" key="14">
    <source>
        <dbReference type="Proteomes" id="UP000696931"/>
    </source>
</evidence>
<evidence type="ECO:0000256" key="6">
    <source>
        <dbReference type="ARBA" id="ARBA00023015"/>
    </source>
</evidence>
<evidence type="ECO:0000256" key="10">
    <source>
        <dbReference type="PROSITE-ProRule" id="PRU00169"/>
    </source>
</evidence>
<dbReference type="PROSITE" id="PS50045">
    <property type="entry name" value="SIGMA54_INTERACT_4"/>
    <property type="match status" value="1"/>
</dbReference>
<dbReference type="Gene3D" id="1.10.8.60">
    <property type="match status" value="1"/>
</dbReference>
<gene>
    <name evidence="13" type="ORF">HZA61_12160</name>
</gene>
<reference evidence="13" key="1">
    <citation type="submission" date="2020-07" db="EMBL/GenBank/DDBJ databases">
        <title>Huge and variable diversity of episymbiotic CPR bacteria and DPANN archaea in groundwater ecosystems.</title>
        <authorList>
            <person name="He C.Y."/>
            <person name="Keren R."/>
            <person name="Whittaker M."/>
            <person name="Farag I.F."/>
            <person name="Doudna J."/>
            <person name="Cate J.H.D."/>
            <person name="Banfield J.F."/>
        </authorList>
    </citation>
    <scope>NUCLEOTIDE SEQUENCE</scope>
    <source>
        <strain evidence="13">NC_groundwater_1813_Pr3_B-0.1um_71_17</strain>
    </source>
</reference>
<dbReference type="GO" id="GO:0005524">
    <property type="term" value="F:ATP binding"/>
    <property type="evidence" value="ECO:0007669"/>
    <property type="project" value="UniProtKB-KW"/>
</dbReference>
<dbReference type="InterPro" id="IPR025662">
    <property type="entry name" value="Sigma_54_int_dom_ATP-bd_1"/>
</dbReference>
<dbReference type="SMART" id="SM00382">
    <property type="entry name" value="AAA"/>
    <property type="match status" value="1"/>
</dbReference>
<dbReference type="Pfam" id="PF25601">
    <property type="entry name" value="AAA_lid_14"/>
    <property type="match status" value="1"/>
</dbReference>
<dbReference type="GO" id="GO:0000160">
    <property type="term" value="P:phosphorelay signal transduction system"/>
    <property type="evidence" value="ECO:0007669"/>
    <property type="project" value="InterPro"/>
</dbReference>
<dbReference type="EMBL" id="JACRIW010000086">
    <property type="protein sequence ID" value="MBI5170234.1"/>
    <property type="molecule type" value="Genomic_DNA"/>
</dbReference>
<comment type="caution">
    <text evidence="13">The sequence shown here is derived from an EMBL/GenBank/DDBJ whole genome shotgun (WGS) entry which is preliminary data.</text>
</comment>
<organism evidence="13 14">
    <name type="scientific">Eiseniibacteriota bacterium</name>
    <dbReference type="NCBI Taxonomy" id="2212470"/>
    <lineage>
        <taxon>Bacteria</taxon>
        <taxon>Candidatus Eiseniibacteriota</taxon>
    </lineage>
</organism>
<dbReference type="CDD" id="cd00009">
    <property type="entry name" value="AAA"/>
    <property type="match status" value="1"/>
</dbReference>
<feature type="domain" description="Response regulatory" evidence="12">
    <location>
        <begin position="5"/>
        <end position="119"/>
    </location>
</feature>
<dbReference type="Proteomes" id="UP000696931">
    <property type="component" value="Unassembled WGS sequence"/>
</dbReference>
<feature type="domain" description="Sigma-54 factor interaction" evidence="11">
    <location>
        <begin position="144"/>
        <end position="371"/>
    </location>
</feature>
<dbReference type="Gene3D" id="1.10.10.60">
    <property type="entry name" value="Homeodomain-like"/>
    <property type="match status" value="1"/>
</dbReference>
<dbReference type="InterPro" id="IPR009057">
    <property type="entry name" value="Homeodomain-like_sf"/>
</dbReference>
<keyword evidence="8" id="KW-0010">Activator</keyword>
<dbReference type="InterPro" id="IPR027417">
    <property type="entry name" value="P-loop_NTPase"/>
</dbReference>
<dbReference type="InterPro" id="IPR011006">
    <property type="entry name" value="CheY-like_superfamily"/>
</dbReference>
<dbReference type="InterPro" id="IPR025944">
    <property type="entry name" value="Sigma_54_int_dom_CS"/>
</dbReference>
<accession>A0A933WBE1</accession>
<dbReference type="PROSITE" id="PS00688">
    <property type="entry name" value="SIGMA54_INTERACT_3"/>
    <property type="match status" value="1"/>
</dbReference>
<sequence>MAGEKILVVDDEQSMTQFLGIVLRKEGYQVVTVNSGREALDKVKAETFDAVISDIKMPGMDGIQVLQEIKKHDSNIPVVLMTAYASQQSAIDAVNLGAFQYLLKNAKNDEIKLVVRNALEMRRVRSENQFLKRELKRGHEEKAIIGSSEEMTRVFKMVDKVADSEATILIQGDSGTGKELIAREIHYRSRRANGPFVSINCGAIPRDLLESNLFGHVKGSFTGAVKDSPGLFQVAESGTFVLDEVGEMPLATQVKLLRALQEREIIPVGGTQPVKIDCRLVAATNVDLEKEVAEGRFRADLFFRLNVIPLRMPALRQRRDDIPLLVDHFLKRHARGGTCKVVTKEAMELLMKYDWPGNVRELENVMERAMILDEGGSIGPEDLPDKIRFGHSQKGSLVIDSPNMTLDELEKEYILKVLNYTRWQKKRSSELLGINASTLYRKLINYGIEKPAGTRDEGDDIMSDSGEAAA</sequence>
<evidence type="ECO:0000256" key="8">
    <source>
        <dbReference type="ARBA" id="ARBA00023159"/>
    </source>
</evidence>
<dbReference type="InterPro" id="IPR058031">
    <property type="entry name" value="AAA_lid_NorR"/>
</dbReference>
<dbReference type="Gene3D" id="3.40.50.2300">
    <property type="match status" value="1"/>
</dbReference>
<dbReference type="InterPro" id="IPR001789">
    <property type="entry name" value="Sig_transdc_resp-reg_receiver"/>
</dbReference>
<evidence type="ECO:0000256" key="3">
    <source>
        <dbReference type="ARBA" id="ARBA00022553"/>
    </source>
</evidence>
<comment type="subcellular location">
    <subcellularLocation>
        <location evidence="1">Cytoplasm</location>
    </subcellularLocation>
</comment>
<evidence type="ECO:0000256" key="9">
    <source>
        <dbReference type="ARBA" id="ARBA00023163"/>
    </source>
</evidence>
<dbReference type="FunFam" id="3.40.50.2300:FF:000018">
    <property type="entry name" value="DNA-binding transcriptional regulator NtrC"/>
    <property type="match status" value="1"/>
</dbReference>
<dbReference type="GO" id="GO:0043565">
    <property type="term" value="F:sequence-specific DNA binding"/>
    <property type="evidence" value="ECO:0007669"/>
    <property type="project" value="InterPro"/>
</dbReference>
<evidence type="ECO:0000259" key="12">
    <source>
        <dbReference type="PROSITE" id="PS50110"/>
    </source>
</evidence>
<dbReference type="AlphaFoldDB" id="A0A933WBE1"/>
<dbReference type="SMART" id="SM00448">
    <property type="entry name" value="REC"/>
    <property type="match status" value="1"/>
</dbReference>
<dbReference type="SUPFAM" id="SSF52172">
    <property type="entry name" value="CheY-like"/>
    <property type="match status" value="1"/>
</dbReference>
<keyword evidence="5" id="KW-0067">ATP-binding</keyword>
<evidence type="ECO:0000313" key="13">
    <source>
        <dbReference type="EMBL" id="MBI5170234.1"/>
    </source>
</evidence>
<dbReference type="SUPFAM" id="SSF52540">
    <property type="entry name" value="P-loop containing nucleoside triphosphate hydrolases"/>
    <property type="match status" value="1"/>
</dbReference>
<keyword evidence="7" id="KW-0238">DNA-binding</keyword>
<dbReference type="PANTHER" id="PTHR32071">
    <property type="entry name" value="TRANSCRIPTIONAL REGULATORY PROTEIN"/>
    <property type="match status" value="1"/>
</dbReference>
<evidence type="ECO:0000259" key="11">
    <source>
        <dbReference type="PROSITE" id="PS50045"/>
    </source>
</evidence>
<dbReference type="PRINTS" id="PR01590">
    <property type="entry name" value="HTHFIS"/>
</dbReference>
<evidence type="ECO:0000256" key="2">
    <source>
        <dbReference type="ARBA" id="ARBA00022490"/>
    </source>
</evidence>
<dbReference type="Gene3D" id="3.40.50.300">
    <property type="entry name" value="P-loop containing nucleotide triphosphate hydrolases"/>
    <property type="match status" value="1"/>
</dbReference>
<proteinExistence type="predicted"/>
<dbReference type="FunFam" id="1.10.8.60:FF:000014">
    <property type="entry name" value="DNA-binding transcriptional regulator NtrC"/>
    <property type="match status" value="1"/>
</dbReference>
<dbReference type="GO" id="GO:0006355">
    <property type="term" value="P:regulation of DNA-templated transcription"/>
    <property type="evidence" value="ECO:0007669"/>
    <property type="project" value="InterPro"/>
</dbReference>
<evidence type="ECO:0000256" key="5">
    <source>
        <dbReference type="ARBA" id="ARBA00022840"/>
    </source>
</evidence>
<keyword evidence="6" id="KW-0805">Transcription regulation</keyword>
<dbReference type="PROSITE" id="PS00675">
    <property type="entry name" value="SIGMA54_INTERACT_1"/>
    <property type="match status" value="1"/>
</dbReference>
<keyword evidence="2" id="KW-0963">Cytoplasm</keyword>
<dbReference type="GO" id="GO:0005737">
    <property type="term" value="C:cytoplasm"/>
    <property type="evidence" value="ECO:0007669"/>
    <property type="project" value="UniProtKB-SubCell"/>
</dbReference>
<evidence type="ECO:0000256" key="1">
    <source>
        <dbReference type="ARBA" id="ARBA00004496"/>
    </source>
</evidence>
<dbReference type="SUPFAM" id="SSF46689">
    <property type="entry name" value="Homeodomain-like"/>
    <property type="match status" value="1"/>
</dbReference>
<feature type="modified residue" description="4-aspartylphosphate" evidence="10">
    <location>
        <position position="54"/>
    </location>
</feature>
<dbReference type="PROSITE" id="PS50110">
    <property type="entry name" value="RESPONSE_REGULATORY"/>
    <property type="match status" value="1"/>
</dbReference>
<dbReference type="Pfam" id="PF00072">
    <property type="entry name" value="Response_reg"/>
    <property type="match status" value="1"/>
</dbReference>
<dbReference type="Pfam" id="PF00158">
    <property type="entry name" value="Sigma54_activat"/>
    <property type="match status" value="1"/>
</dbReference>
<keyword evidence="3 10" id="KW-0597">Phosphoprotein</keyword>
<dbReference type="PANTHER" id="PTHR32071:SF113">
    <property type="entry name" value="ALGINATE BIOSYNTHESIS TRANSCRIPTIONAL REGULATORY PROTEIN ALGB"/>
    <property type="match status" value="1"/>
</dbReference>
<evidence type="ECO:0000256" key="4">
    <source>
        <dbReference type="ARBA" id="ARBA00022741"/>
    </source>
</evidence>
<protein>
    <submittedName>
        <fullName evidence="13">Sigma-54-dependent Fis family transcriptional regulator</fullName>
    </submittedName>
</protein>
<dbReference type="Pfam" id="PF02954">
    <property type="entry name" value="HTH_8"/>
    <property type="match status" value="1"/>
</dbReference>
<keyword evidence="4" id="KW-0547">Nucleotide-binding</keyword>
<keyword evidence="9" id="KW-0804">Transcription</keyword>
<dbReference type="InterPro" id="IPR002078">
    <property type="entry name" value="Sigma_54_int"/>
</dbReference>
<name>A0A933WBE1_UNCEI</name>
<dbReference type="FunFam" id="3.40.50.300:FF:000006">
    <property type="entry name" value="DNA-binding transcriptional regulator NtrC"/>
    <property type="match status" value="1"/>
</dbReference>
<dbReference type="InterPro" id="IPR003593">
    <property type="entry name" value="AAA+_ATPase"/>
</dbReference>
<evidence type="ECO:0000256" key="7">
    <source>
        <dbReference type="ARBA" id="ARBA00023125"/>
    </source>
</evidence>
<dbReference type="InterPro" id="IPR002197">
    <property type="entry name" value="HTH_Fis"/>
</dbReference>